<evidence type="ECO:0000313" key="1">
    <source>
        <dbReference type="EMBL" id="WQF90362.1"/>
    </source>
</evidence>
<sequence>MNIIYRDIVNRKTTPTSVDPDTRFQCDLERLAVAAITQTYHYMIEGRLEYGRGDHVSQHRLAGT</sequence>
<dbReference type="AlphaFoldDB" id="A0AAX4J4V3"/>
<proteinExistence type="predicted"/>
<name>A0AAX4J4V3_9PEZI</name>
<keyword evidence="2" id="KW-1185">Reference proteome</keyword>
<reference evidence="2" key="1">
    <citation type="journal article" date="2023" name="bioRxiv">
        <title>Complete genome of the Medicago anthracnose fungus, Colletotrichum destructivum, reveals a mini-chromosome-like region within a core chromosome.</title>
        <authorList>
            <person name="Lapalu N."/>
            <person name="Simon A."/>
            <person name="Lu A."/>
            <person name="Plaumann P.-L."/>
            <person name="Amselem J."/>
            <person name="Pigne S."/>
            <person name="Auger A."/>
            <person name="Koch C."/>
            <person name="Dallery J.-F."/>
            <person name="O'Connell R.J."/>
        </authorList>
    </citation>
    <scope>NUCLEOTIDE SEQUENCE [LARGE SCALE GENOMIC DNA]</scope>
    <source>
        <strain evidence="2">CBS 520.97</strain>
    </source>
</reference>
<evidence type="ECO:0000313" key="2">
    <source>
        <dbReference type="Proteomes" id="UP001322277"/>
    </source>
</evidence>
<accession>A0AAX4J4V3</accession>
<gene>
    <name evidence="1" type="ORF">CDEST_15376</name>
</gene>
<dbReference type="RefSeq" id="XP_062787583.1">
    <property type="nucleotide sequence ID" value="XM_062931532.1"/>
</dbReference>
<dbReference type="Proteomes" id="UP001322277">
    <property type="component" value="Chromosome 11"/>
</dbReference>
<dbReference type="GeneID" id="87951876"/>
<dbReference type="KEGG" id="cdet:87951876"/>
<dbReference type="EMBL" id="CP137315">
    <property type="protein sequence ID" value="WQF90362.1"/>
    <property type="molecule type" value="Genomic_DNA"/>
</dbReference>
<protein>
    <submittedName>
        <fullName evidence="1">Uncharacterized protein</fullName>
    </submittedName>
</protein>
<organism evidence="1 2">
    <name type="scientific">Colletotrichum destructivum</name>
    <dbReference type="NCBI Taxonomy" id="34406"/>
    <lineage>
        <taxon>Eukaryota</taxon>
        <taxon>Fungi</taxon>
        <taxon>Dikarya</taxon>
        <taxon>Ascomycota</taxon>
        <taxon>Pezizomycotina</taxon>
        <taxon>Sordariomycetes</taxon>
        <taxon>Hypocreomycetidae</taxon>
        <taxon>Glomerellales</taxon>
        <taxon>Glomerellaceae</taxon>
        <taxon>Colletotrichum</taxon>
        <taxon>Colletotrichum destructivum species complex</taxon>
    </lineage>
</organism>